<reference evidence="2 3" key="1">
    <citation type="journal article" date="2019" name="Commun. Biol.">
        <title>The bagworm genome reveals a unique fibroin gene that provides high tensile strength.</title>
        <authorList>
            <person name="Kono N."/>
            <person name="Nakamura H."/>
            <person name="Ohtoshi R."/>
            <person name="Tomita M."/>
            <person name="Numata K."/>
            <person name="Arakawa K."/>
        </authorList>
    </citation>
    <scope>NUCLEOTIDE SEQUENCE [LARGE SCALE GENOMIC DNA]</scope>
</reference>
<feature type="compositionally biased region" description="Basic residues" evidence="1">
    <location>
        <begin position="72"/>
        <end position="86"/>
    </location>
</feature>
<organism evidence="2 3">
    <name type="scientific">Eumeta variegata</name>
    <name type="common">Bagworm moth</name>
    <name type="synonym">Eumeta japonica</name>
    <dbReference type="NCBI Taxonomy" id="151549"/>
    <lineage>
        <taxon>Eukaryota</taxon>
        <taxon>Metazoa</taxon>
        <taxon>Ecdysozoa</taxon>
        <taxon>Arthropoda</taxon>
        <taxon>Hexapoda</taxon>
        <taxon>Insecta</taxon>
        <taxon>Pterygota</taxon>
        <taxon>Neoptera</taxon>
        <taxon>Endopterygota</taxon>
        <taxon>Lepidoptera</taxon>
        <taxon>Glossata</taxon>
        <taxon>Ditrysia</taxon>
        <taxon>Tineoidea</taxon>
        <taxon>Psychidae</taxon>
        <taxon>Oiketicinae</taxon>
        <taxon>Eumeta</taxon>
    </lineage>
</organism>
<evidence type="ECO:0000313" key="2">
    <source>
        <dbReference type="EMBL" id="GBP79386.1"/>
    </source>
</evidence>
<dbReference type="AlphaFoldDB" id="A0A4C1YSX7"/>
<evidence type="ECO:0000256" key="1">
    <source>
        <dbReference type="SAM" id="MobiDB-lite"/>
    </source>
</evidence>
<comment type="caution">
    <text evidence="2">The sequence shown here is derived from an EMBL/GenBank/DDBJ whole genome shotgun (WGS) entry which is preliminary data.</text>
</comment>
<dbReference type="Proteomes" id="UP000299102">
    <property type="component" value="Unassembled WGS sequence"/>
</dbReference>
<feature type="region of interest" description="Disordered" evidence="1">
    <location>
        <begin position="1"/>
        <end position="32"/>
    </location>
</feature>
<gene>
    <name evidence="2" type="ORF">EVAR_61810_1</name>
</gene>
<protein>
    <submittedName>
        <fullName evidence="2">Uncharacterized protein</fullName>
    </submittedName>
</protein>
<feature type="compositionally biased region" description="Pro residues" evidence="1">
    <location>
        <begin position="87"/>
        <end position="103"/>
    </location>
</feature>
<feature type="compositionally biased region" description="Basic residues" evidence="1">
    <location>
        <begin position="14"/>
        <end position="25"/>
    </location>
</feature>
<dbReference type="EMBL" id="BGZK01001413">
    <property type="protein sequence ID" value="GBP79386.1"/>
    <property type="molecule type" value="Genomic_DNA"/>
</dbReference>
<feature type="region of interest" description="Disordered" evidence="1">
    <location>
        <begin position="72"/>
        <end position="110"/>
    </location>
</feature>
<name>A0A4C1YSX7_EUMVA</name>
<accession>A0A4C1YSX7</accession>
<keyword evidence="3" id="KW-1185">Reference proteome</keyword>
<sequence length="110" mass="12562">MHWRGGVVIERGMRERKKERKRKCKKPEADPYELRVPSRVSVSARVSAPPGTRDIYSQIDRVLLNFHTRKHQLVSHKTTRGNRRHPPLAPPPPAAACRHPPPATRSLPAQ</sequence>
<proteinExistence type="predicted"/>
<evidence type="ECO:0000313" key="3">
    <source>
        <dbReference type="Proteomes" id="UP000299102"/>
    </source>
</evidence>